<evidence type="ECO:0000256" key="1">
    <source>
        <dbReference type="SAM" id="MobiDB-lite"/>
    </source>
</evidence>
<evidence type="ECO:0000313" key="2">
    <source>
        <dbReference type="EMBL" id="CCF32687.1"/>
    </source>
</evidence>
<dbReference type="AlphaFoldDB" id="H1UXI6"/>
<protein>
    <submittedName>
        <fullName evidence="2">Uncharacterized protein</fullName>
    </submittedName>
</protein>
<accession>H1UXI6</accession>
<feature type="non-terminal residue" evidence="2">
    <location>
        <position position="87"/>
    </location>
</feature>
<name>H1UXI6_COLHI</name>
<gene>
    <name evidence="2" type="ORF">CH063_05022</name>
</gene>
<reference evidence="3" key="1">
    <citation type="journal article" date="2012" name="Nat. Genet.">
        <title>Lifestyle transitions in plant pathogenic Colletotrichum fungi deciphered by genome and transcriptome analyses.</title>
        <authorList>
            <person name="O'Connell R.J."/>
            <person name="Thon M.R."/>
            <person name="Hacquard S."/>
            <person name="Amyotte S.G."/>
            <person name="Kleemann J."/>
            <person name="Torres M.F."/>
            <person name="Damm U."/>
            <person name="Buiate E.A."/>
            <person name="Epstein L."/>
            <person name="Alkan N."/>
            <person name="Altmueller J."/>
            <person name="Alvarado-Balderrama L."/>
            <person name="Bauser C.A."/>
            <person name="Becker C."/>
            <person name="Birren B.W."/>
            <person name="Chen Z."/>
            <person name="Choi J."/>
            <person name="Crouch J.A."/>
            <person name="Duvick J.P."/>
            <person name="Farman M.A."/>
            <person name="Gan P."/>
            <person name="Heiman D."/>
            <person name="Henrissat B."/>
            <person name="Howard R.J."/>
            <person name="Kabbage M."/>
            <person name="Koch C."/>
            <person name="Kracher B."/>
            <person name="Kubo Y."/>
            <person name="Law A.D."/>
            <person name="Lebrun M.-H."/>
            <person name="Lee Y.-H."/>
            <person name="Miyara I."/>
            <person name="Moore N."/>
            <person name="Neumann U."/>
            <person name="Nordstroem K."/>
            <person name="Panaccione D.G."/>
            <person name="Panstruga R."/>
            <person name="Place M."/>
            <person name="Proctor R.H."/>
            <person name="Prusky D."/>
            <person name="Rech G."/>
            <person name="Reinhardt R."/>
            <person name="Rollins J.A."/>
            <person name="Rounsley S."/>
            <person name="Schardl C.L."/>
            <person name="Schwartz D.C."/>
            <person name="Shenoy N."/>
            <person name="Shirasu K."/>
            <person name="Sikhakolli U.R."/>
            <person name="Stueber K."/>
            <person name="Sukno S.A."/>
            <person name="Sweigard J.A."/>
            <person name="Takano Y."/>
            <person name="Takahara H."/>
            <person name="Trail F."/>
            <person name="van der Does H.C."/>
            <person name="Voll L.M."/>
            <person name="Will I."/>
            <person name="Young S."/>
            <person name="Zeng Q."/>
            <person name="Zhang J."/>
            <person name="Zhou S."/>
            <person name="Dickman M.B."/>
            <person name="Schulze-Lefert P."/>
            <person name="Ver Loren van Themaat E."/>
            <person name="Ma L.-J."/>
            <person name="Vaillancourt L.J."/>
        </authorList>
    </citation>
    <scope>NUCLEOTIDE SEQUENCE [LARGE SCALE GENOMIC DNA]</scope>
    <source>
        <strain evidence="3">IMI 349063</strain>
    </source>
</reference>
<sequence length="87" mass="9782">PTTHERPKDQQRRDAKVFAVKLPFRFCLILLQEPIPSSPRYAPHESSKPRPVPATKPLNIAEPITSSQACCFIPRLNKHSSRLPAAT</sequence>
<organism evidence="2 3">
    <name type="scientific">Colletotrichum higginsianum (strain IMI 349063)</name>
    <name type="common">Crucifer anthracnose fungus</name>
    <dbReference type="NCBI Taxonomy" id="759273"/>
    <lineage>
        <taxon>Eukaryota</taxon>
        <taxon>Fungi</taxon>
        <taxon>Dikarya</taxon>
        <taxon>Ascomycota</taxon>
        <taxon>Pezizomycotina</taxon>
        <taxon>Sordariomycetes</taxon>
        <taxon>Hypocreomycetidae</taxon>
        <taxon>Glomerellales</taxon>
        <taxon>Glomerellaceae</taxon>
        <taxon>Colletotrichum</taxon>
        <taxon>Colletotrichum destructivum species complex</taxon>
    </lineage>
</organism>
<proteinExistence type="predicted"/>
<dbReference type="HOGENOM" id="CLU_2489319_0_0_1"/>
<evidence type="ECO:0000313" key="3">
    <source>
        <dbReference type="Proteomes" id="UP000007174"/>
    </source>
</evidence>
<dbReference type="Proteomes" id="UP000007174">
    <property type="component" value="Unassembled WGS sequence"/>
</dbReference>
<feature type="region of interest" description="Disordered" evidence="1">
    <location>
        <begin position="36"/>
        <end position="57"/>
    </location>
</feature>
<dbReference type="EMBL" id="CACQ02000503">
    <property type="protein sequence ID" value="CCF32687.1"/>
    <property type="molecule type" value="Genomic_DNA"/>
</dbReference>